<feature type="transmembrane region" description="Helical" evidence="8">
    <location>
        <begin position="143"/>
        <end position="162"/>
    </location>
</feature>
<keyword evidence="3" id="KW-0813">Transport</keyword>
<dbReference type="EMBL" id="PCXV01000008">
    <property type="protein sequence ID" value="PIR44349.1"/>
    <property type="molecule type" value="Genomic_DNA"/>
</dbReference>
<feature type="transmembrane region" description="Helical" evidence="8">
    <location>
        <begin position="290"/>
        <end position="319"/>
    </location>
</feature>
<feature type="transmembrane region" description="Helical" evidence="8">
    <location>
        <begin position="12"/>
        <end position="30"/>
    </location>
</feature>
<keyword evidence="6 8" id="KW-1133">Transmembrane helix</keyword>
<dbReference type="Pfam" id="PF01594">
    <property type="entry name" value="AI-2E_transport"/>
    <property type="match status" value="1"/>
</dbReference>
<protein>
    <recommendedName>
        <fullName evidence="11">AI-2E family transporter</fullName>
    </recommendedName>
</protein>
<evidence type="ECO:0000256" key="8">
    <source>
        <dbReference type="SAM" id="Phobius"/>
    </source>
</evidence>
<name>A0A2H0RCT2_9BACT</name>
<accession>A0A2H0RCT2</accession>
<keyword evidence="5 8" id="KW-0812">Transmembrane</keyword>
<evidence type="ECO:0000313" key="9">
    <source>
        <dbReference type="EMBL" id="PIR44349.1"/>
    </source>
</evidence>
<dbReference type="GO" id="GO:0055085">
    <property type="term" value="P:transmembrane transport"/>
    <property type="evidence" value="ECO:0007669"/>
    <property type="project" value="TreeGrafter"/>
</dbReference>
<dbReference type="PANTHER" id="PTHR21716">
    <property type="entry name" value="TRANSMEMBRANE PROTEIN"/>
    <property type="match status" value="1"/>
</dbReference>
<feature type="transmembrane region" description="Helical" evidence="8">
    <location>
        <begin position="36"/>
        <end position="54"/>
    </location>
</feature>
<feature type="transmembrane region" description="Helical" evidence="8">
    <location>
        <begin position="225"/>
        <end position="253"/>
    </location>
</feature>
<keyword evidence="7 8" id="KW-0472">Membrane</keyword>
<evidence type="ECO:0000256" key="4">
    <source>
        <dbReference type="ARBA" id="ARBA00022475"/>
    </source>
</evidence>
<proteinExistence type="inferred from homology"/>
<comment type="subcellular location">
    <subcellularLocation>
        <location evidence="1">Cell membrane</location>
        <topology evidence="1">Multi-pass membrane protein</topology>
    </subcellularLocation>
</comment>
<dbReference type="InterPro" id="IPR002549">
    <property type="entry name" value="AI-2E-like"/>
</dbReference>
<reference evidence="9 10" key="1">
    <citation type="submission" date="2017-09" db="EMBL/GenBank/DDBJ databases">
        <title>Depth-based differentiation of microbial function through sediment-hosted aquifers and enrichment of novel symbionts in the deep terrestrial subsurface.</title>
        <authorList>
            <person name="Probst A.J."/>
            <person name="Ladd B."/>
            <person name="Jarett J.K."/>
            <person name="Geller-Mcgrath D.E."/>
            <person name="Sieber C.M."/>
            <person name="Emerson J.B."/>
            <person name="Anantharaman K."/>
            <person name="Thomas B.C."/>
            <person name="Malmstrom R."/>
            <person name="Stieglmeier M."/>
            <person name="Klingl A."/>
            <person name="Woyke T."/>
            <person name="Ryan C.M."/>
            <person name="Banfield J.F."/>
        </authorList>
    </citation>
    <scope>NUCLEOTIDE SEQUENCE [LARGE SCALE GENOMIC DNA]</scope>
    <source>
        <strain evidence="9">CG10_big_fil_rev_8_21_14_0_10_31_9</strain>
    </source>
</reference>
<evidence type="ECO:0000256" key="6">
    <source>
        <dbReference type="ARBA" id="ARBA00022989"/>
    </source>
</evidence>
<dbReference type="PANTHER" id="PTHR21716:SF53">
    <property type="entry name" value="PERMEASE PERM-RELATED"/>
    <property type="match status" value="1"/>
</dbReference>
<feature type="transmembrane region" description="Helical" evidence="8">
    <location>
        <begin position="66"/>
        <end position="88"/>
    </location>
</feature>
<evidence type="ECO:0000313" key="10">
    <source>
        <dbReference type="Proteomes" id="UP000231602"/>
    </source>
</evidence>
<dbReference type="AlphaFoldDB" id="A0A2H0RCT2"/>
<evidence type="ECO:0000256" key="7">
    <source>
        <dbReference type="ARBA" id="ARBA00023136"/>
    </source>
</evidence>
<evidence type="ECO:0000256" key="2">
    <source>
        <dbReference type="ARBA" id="ARBA00009773"/>
    </source>
</evidence>
<evidence type="ECO:0008006" key="11">
    <source>
        <dbReference type="Google" id="ProtNLM"/>
    </source>
</evidence>
<evidence type="ECO:0000256" key="3">
    <source>
        <dbReference type="ARBA" id="ARBA00022448"/>
    </source>
</evidence>
<evidence type="ECO:0000256" key="1">
    <source>
        <dbReference type="ARBA" id="ARBA00004651"/>
    </source>
</evidence>
<feature type="transmembrane region" description="Helical" evidence="8">
    <location>
        <begin position="197"/>
        <end position="219"/>
    </location>
</feature>
<comment type="similarity">
    <text evidence="2">Belongs to the autoinducer-2 exporter (AI-2E) (TC 2.A.86) family.</text>
</comment>
<sequence length="339" mass="37608">MENKKELDISWASLWRIAVAFIIAVAVYYVSDIFAVLFLAIVISSALDAPLNYLETKRIPRLLGIIFIFVALLSVLTLLLYTILPIVVLEFKELFNHFDKIQSSLYKMLGISKFANAIKINIDTLSSAVFSGSFSFVDIFPKVFNNVLLSVALAVISFYLTLYRNGIEGFLRAVLPLKQEDHAIDIFYRSRQKIGKWMGGQILLSLIIATVTFIGLLILGVDYSLVLGVLAGIFEIIPFVGPVIAGALAFFIGFSQSTSLGIYVIIFFVIVQQIEAHFLVPVIMRKTTGIHPVIVVISILIGAKIYGMVGVILAVPVVVTLQELVEDYMAHKQRQSVLK</sequence>
<keyword evidence="4" id="KW-1003">Cell membrane</keyword>
<dbReference type="GO" id="GO:0005886">
    <property type="term" value="C:plasma membrane"/>
    <property type="evidence" value="ECO:0007669"/>
    <property type="project" value="UniProtKB-SubCell"/>
</dbReference>
<evidence type="ECO:0000256" key="5">
    <source>
        <dbReference type="ARBA" id="ARBA00022692"/>
    </source>
</evidence>
<organism evidence="9 10">
    <name type="scientific">Candidatus Wolfebacteria bacterium CG10_big_fil_rev_8_21_14_0_10_31_9</name>
    <dbReference type="NCBI Taxonomy" id="1975070"/>
    <lineage>
        <taxon>Bacteria</taxon>
        <taxon>Candidatus Wolfeibacteriota</taxon>
    </lineage>
</organism>
<dbReference type="Proteomes" id="UP000231602">
    <property type="component" value="Unassembled WGS sequence"/>
</dbReference>
<comment type="caution">
    <text evidence="9">The sequence shown here is derived from an EMBL/GenBank/DDBJ whole genome shotgun (WGS) entry which is preliminary data.</text>
</comment>
<gene>
    <name evidence="9" type="ORF">COV23_00305</name>
</gene>
<feature type="transmembrane region" description="Helical" evidence="8">
    <location>
        <begin position="260"/>
        <end position="284"/>
    </location>
</feature>